<dbReference type="PANTHER" id="PTHR23098:SF17">
    <property type="entry name" value="MYB_SANT-LIKE DNA-BINDING DOMAIN-CONTAINING PROTEIN"/>
    <property type="match status" value="1"/>
</dbReference>
<proteinExistence type="predicted"/>
<evidence type="ECO:0000259" key="2">
    <source>
        <dbReference type="Pfam" id="PF13873"/>
    </source>
</evidence>
<name>A0A7K5AEK4_9AVES</name>
<feature type="compositionally biased region" description="Polar residues" evidence="1">
    <location>
        <begin position="267"/>
        <end position="281"/>
    </location>
</feature>
<dbReference type="GO" id="GO:0005634">
    <property type="term" value="C:nucleus"/>
    <property type="evidence" value="ECO:0007669"/>
    <property type="project" value="TreeGrafter"/>
</dbReference>
<gene>
    <name evidence="3" type="primary">Tsnare1_2</name>
    <name evidence="3" type="ORF">CENUNI_R11551</name>
</gene>
<comment type="caution">
    <text evidence="3">The sequence shown here is derived from an EMBL/GenBank/DDBJ whole genome shotgun (WGS) entry which is preliminary data.</text>
</comment>
<sequence>MDASGPLAPAPSGSRSPMFPPGAEREDWGPRFNCAPSTSVAASQAMPASGRKRKANFSNDETETLVWNVVRHFSALYGSEALRAHPVRRKQLWTQIQSRVNFLGYTERSIDDLKHKWRDLRLDVKKKITSKKHLPVNRAGGPLHKPRLTPLEKMVASTFLQASHDSEPEIILDPDLFFPGATKQSFMHLQPGVSHPSIYIDTNGQPSALPDVEGSAVPRLAVQSPDPSVICDYSRGEGQSSSGKDFWWWEEGGDSGPELRTPDVSAISPSLRNESLVSYASMSEEEERDGREVERSHGGAAGIQPGPEPPTPTEEDIKVSRQAMLIRRCSSQGSVASLHEDSLNPTDAPSDWGHEAGSELPPMARGLDSSHAEEQSGGPGPELGALPRVLMGPTWEKPTVEEEPPTRSPLHGAMTEES</sequence>
<feature type="region of interest" description="Disordered" evidence="1">
    <location>
        <begin position="1"/>
        <end position="56"/>
    </location>
</feature>
<dbReference type="Proteomes" id="UP000517892">
    <property type="component" value="Unassembled WGS sequence"/>
</dbReference>
<dbReference type="OrthoDB" id="9940550at2759"/>
<dbReference type="EMBL" id="VYZI01002004">
    <property type="protein sequence ID" value="NWR81774.1"/>
    <property type="molecule type" value="Genomic_DNA"/>
</dbReference>
<feature type="compositionally biased region" description="Basic and acidic residues" evidence="1">
    <location>
        <begin position="288"/>
        <end position="297"/>
    </location>
</feature>
<feature type="region of interest" description="Disordered" evidence="1">
    <location>
        <begin position="231"/>
        <end position="418"/>
    </location>
</feature>
<dbReference type="PANTHER" id="PTHR23098">
    <property type="entry name" value="AGAP001331-PA-RELATED"/>
    <property type="match status" value="1"/>
</dbReference>
<feature type="domain" description="Myb/SANT-like DNA-binding" evidence="2">
    <location>
        <begin position="53"/>
        <end position="129"/>
    </location>
</feature>
<dbReference type="AlphaFoldDB" id="A0A7K5AEK4"/>
<reference evidence="3 4" key="1">
    <citation type="submission" date="2019-09" db="EMBL/GenBank/DDBJ databases">
        <title>Bird 10,000 Genomes (B10K) Project - Family phase.</title>
        <authorList>
            <person name="Zhang G."/>
        </authorList>
    </citation>
    <scope>NUCLEOTIDE SEQUENCE [LARGE SCALE GENOMIC DNA]</scope>
    <source>
        <strain evidence="3">B10K-DU-017-25</strain>
        <tissue evidence="3">Mixed tissue sample</tissue>
    </source>
</reference>
<feature type="non-terminal residue" evidence="3">
    <location>
        <position position="418"/>
    </location>
</feature>
<feature type="non-terminal residue" evidence="3">
    <location>
        <position position="1"/>
    </location>
</feature>
<evidence type="ECO:0000313" key="3">
    <source>
        <dbReference type="EMBL" id="NWR81774.1"/>
    </source>
</evidence>
<evidence type="ECO:0000313" key="4">
    <source>
        <dbReference type="Proteomes" id="UP000517892"/>
    </source>
</evidence>
<protein>
    <submittedName>
        <fullName evidence="3">TSNA1 protein</fullName>
    </submittedName>
</protein>
<keyword evidence="4" id="KW-1185">Reference proteome</keyword>
<accession>A0A7K5AEK4</accession>
<dbReference type="Pfam" id="PF13873">
    <property type="entry name" value="Myb_DNA-bind_5"/>
    <property type="match status" value="1"/>
</dbReference>
<organism evidence="3 4">
    <name type="scientific">Centropus unirufus</name>
    <dbReference type="NCBI Taxonomy" id="1118519"/>
    <lineage>
        <taxon>Eukaryota</taxon>
        <taxon>Metazoa</taxon>
        <taxon>Chordata</taxon>
        <taxon>Craniata</taxon>
        <taxon>Vertebrata</taxon>
        <taxon>Euteleostomi</taxon>
        <taxon>Archelosauria</taxon>
        <taxon>Archosauria</taxon>
        <taxon>Dinosauria</taxon>
        <taxon>Saurischia</taxon>
        <taxon>Theropoda</taxon>
        <taxon>Coelurosauria</taxon>
        <taxon>Aves</taxon>
        <taxon>Neognathae</taxon>
        <taxon>Neoaves</taxon>
        <taxon>Otidimorphae</taxon>
        <taxon>Cuculiformes</taxon>
        <taxon>Centropidae</taxon>
        <taxon>Centropus</taxon>
    </lineage>
</organism>
<evidence type="ECO:0000256" key="1">
    <source>
        <dbReference type="SAM" id="MobiDB-lite"/>
    </source>
</evidence>
<dbReference type="InterPro" id="IPR028002">
    <property type="entry name" value="Myb_DNA-bind_5"/>
</dbReference>